<evidence type="ECO:0000313" key="4">
    <source>
        <dbReference type="EMBL" id="EMF09122.1"/>
    </source>
</evidence>
<keyword evidence="5" id="KW-1185">Reference proteome</keyword>
<dbReference type="PANTHER" id="PTHR45632">
    <property type="entry name" value="LD33804P"/>
    <property type="match status" value="1"/>
</dbReference>
<evidence type="ECO:0000313" key="5">
    <source>
        <dbReference type="Proteomes" id="UP000016931"/>
    </source>
</evidence>
<dbReference type="Pfam" id="PF01344">
    <property type="entry name" value="Kelch_1"/>
    <property type="match status" value="1"/>
</dbReference>
<dbReference type="GeneID" id="27905573"/>
<dbReference type="AlphaFoldDB" id="M3CYG6"/>
<dbReference type="SUPFAM" id="SSF117281">
    <property type="entry name" value="Kelch motif"/>
    <property type="match status" value="1"/>
</dbReference>
<dbReference type="SMART" id="SM00612">
    <property type="entry name" value="Kelch"/>
    <property type="match status" value="4"/>
</dbReference>
<dbReference type="Pfam" id="PF24981">
    <property type="entry name" value="Beta-prop_ATRN-LZTR1"/>
    <property type="match status" value="1"/>
</dbReference>
<feature type="non-terminal residue" evidence="4">
    <location>
        <position position="305"/>
    </location>
</feature>
<protein>
    <submittedName>
        <fullName evidence="4">Galactose oxidase</fullName>
    </submittedName>
</protein>
<dbReference type="OMA" id="FPYPVHH"/>
<evidence type="ECO:0000256" key="2">
    <source>
        <dbReference type="ARBA" id="ARBA00022737"/>
    </source>
</evidence>
<name>M3CYG6_SPHMS</name>
<dbReference type="eggNOG" id="KOG1072">
    <property type="taxonomic scope" value="Eukaryota"/>
</dbReference>
<gene>
    <name evidence="4" type="ORF">SEPMUDRAFT_27963</name>
</gene>
<keyword evidence="1" id="KW-0880">Kelch repeat</keyword>
<proteinExistence type="predicted"/>
<dbReference type="EMBL" id="KB456270">
    <property type="protein sequence ID" value="EMF09122.1"/>
    <property type="molecule type" value="Genomic_DNA"/>
</dbReference>
<reference evidence="4 5" key="1">
    <citation type="journal article" date="2012" name="PLoS Pathog.">
        <title>Diverse lifestyles and strategies of plant pathogenesis encoded in the genomes of eighteen Dothideomycetes fungi.</title>
        <authorList>
            <person name="Ohm R.A."/>
            <person name="Feau N."/>
            <person name="Henrissat B."/>
            <person name="Schoch C.L."/>
            <person name="Horwitz B.A."/>
            <person name="Barry K.W."/>
            <person name="Condon B.J."/>
            <person name="Copeland A.C."/>
            <person name="Dhillon B."/>
            <person name="Glaser F."/>
            <person name="Hesse C.N."/>
            <person name="Kosti I."/>
            <person name="LaButti K."/>
            <person name="Lindquist E.A."/>
            <person name="Lucas S."/>
            <person name="Salamov A.A."/>
            <person name="Bradshaw R.E."/>
            <person name="Ciuffetti L."/>
            <person name="Hamelin R.C."/>
            <person name="Kema G.H.J."/>
            <person name="Lawrence C."/>
            <person name="Scott J.A."/>
            <person name="Spatafora J.W."/>
            <person name="Turgeon B.G."/>
            <person name="de Wit P.J.G.M."/>
            <person name="Zhong S."/>
            <person name="Goodwin S.B."/>
            <person name="Grigoriev I.V."/>
        </authorList>
    </citation>
    <scope>NUCLEOTIDE SEQUENCE [LARGE SCALE GENOMIC DNA]</scope>
    <source>
        <strain evidence="4 5">SO2202</strain>
    </source>
</reference>
<dbReference type="HOGENOM" id="CLU_004253_10_0_1"/>
<sequence>NSWSTFPSLSLGPRQEHSVVSTNEAIWVLGGTIPGGETVSTIEFFNLADQTWHSTATPFLQPLNHLNAAVVADKIYILSGLAPRDSSWDAQDLNMVYSPTEEDSSWTPLAASPPGTARGACAVGVYGTKIYLAGGMTYLNSAQDVVDTVTVYDTASDSWEMLPALPQPRQHVAGVVIGSKFYVLGGRTDGQLKIQNTVFVLDVENVGDGWKEMASMPTARGGLACAGVKELIYCLGGEGNQQNESGVFGQVEVFDTAANAWTSLAEMPVPRHGWGVTAVGDTIFVPGGGVKAGTAPTDYFDAFTP</sequence>
<feature type="domain" description="Attractin/MKLN-like beta-propeller" evidence="3">
    <location>
        <begin position="11"/>
        <end position="191"/>
    </location>
</feature>
<dbReference type="InterPro" id="IPR015915">
    <property type="entry name" value="Kelch-typ_b-propeller"/>
</dbReference>
<dbReference type="RefSeq" id="XP_016757243.1">
    <property type="nucleotide sequence ID" value="XM_016908436.2"/>
</dbReference>
<dbReference type="Gene3D" id="2.120.10.80">
    <property type="entry name" value="Kelch-type beta propeller"/>
    <property type="match status" value="2"/>
</dbReference>
<dbReference type="OrthoDB" id="45365at2759"/>
<accession>M3CYG6</accession>
<dbReference type="InterPro" id="IPR056737">
    <property type="entry name" value="Beta-prop_ATRN-MKLN-like"/>
</dbReference>
<evidence type="ECO:0000259" key="3">
    <source>
        <dbReference type="Pfam" id="PF24981"/>
    </source>
</evidence>
<dbReference type="STRING" id="692275.M3CYG6"/>
<feature type="non-terminal residue" evidence="4">
    <location>
        <position position="1"/>
    </location>
</feature>
<dbReference type="Proteomes" id="UP000016931">
    <property type="component" value="Unassembled WGS sequence"/>
</dbReference>
<evidence type="ECO:0000256" key="1">
    <source>
        <dbReference type="ARBA" id="ARBA00022441"/>
    </source>
</evidence>
<dbReference type="InterPro" id="IPR006652">
    <property type="entry name" value="Kelch_1"/>
</dbReference>
<organism evidence="4 5">
    <name type="scientific">Sphaerulina musiva (strain SO2202)</name>
    <name type="common">Poplar stem canker fungus</name>
    <name type="synonym">Septoria musiva</name>
    <dbReference type="NCBI Taxonomy" id="692275"/>
    <lineage>
        <taxon>Eukaryota</taxon>
        <taxon>Fungi</taxon>
        <taxon>Dikarya</taxon>
        <taxon>Ascomycota</taxon>
        <taxon>Pezizomycotina</taxon>
        <taxon>Dothideomycetes</taxon>
        <taxon>Dothideomycetidae</taxon>
        <taxon>Mycosphaerellales</taxon>
        <taxon>Mycosphaerellaceae</taxon>
        <taxon>Sphaerulina</taxon>
    </lineage>
</organism>
<keyword evidence="2" id="KW-0677">Repeat</keyword>
<dbReference type="PANTHER" id="PTHR45632:SF24">
    <property type="entry name" value="GALACTOSE OXIDASE"/>
    <property type="match status" value="1"/>
</dbReference>